<feature type="compositionally biased region" description="Acidic residues" evidence="1">
    <location>
        <begin position="53"/>
        <end position="67"/>
    </location>
</feature>
<accession>A0A9P4LW15</accession>
<comment type="caution">
    <text evidence="2">The sequence shown here is derived from an EMBL/GenBank/DDBJ whole genome shotgun (WGS) entry which is preliminary data.</text>
</comment>
<protein>
    <submittedName>
        <fullName evidence="2">Uncharacterized protein</fullName>
    </submittedName>
</protein>
<feature type="compositionally biased region" description="Basic and acidic residues" evidence="1">
    <location>
        <begin position="194"/>
        <end position="216"/>
    </location>
</feature>
<dbReference type="AlphaFoldDB" id="A0A9P4LW15"/>
<reference evidence="2" key="1">
    <citation type="journal article" date="2020" name="Stud. Mycol.">
        <title>101 Dothideomycetes genomes: a test case for predicting lifestyles and emergence of pathogens.</title>
        <authorList>
            <person name="Haridas S."/>
            <person name="Albert R."/>
            <person name="Binder M."/>
            <person name="Bloem J."/>
            <person name="Labutti K."/>
            <person name="Salamov A."/>
            <person name="Andreopoulos B."/>
            <person name="Baker S."/>
            <person name="Barry K."/>
            <person name="Bills G."/>
            <person name="Bluhm B."/>
            <person name="Cannon C."/>
            <person name="Castanera R."/>
            <person name="Culley D."/>
            <person name="Daum C."/>
            <person name="Ezra D."/>
            <person name="Gonzalez J."/>
            <person name="Henrissat B."/>
            <person name="Kuo A."/>
            <person name="Liang C."/>
            <person name="Lipzen A."/>
            <person name="Lutzoni F."/>
            <person name="Magnuson J."/>
            <person name="Mondo S."/>
            <person name="Nolan M."/>
            <person name="Ohm R."/>
            <person name="Pangilinan J."/>
            <person name="Park H.-J."/>
            <person name="Ramirez L."/>
            <person name="Alfaro M."/>
            <person name="Sun H."/>
            <person name="Tritt A."/>
            <person name="Yoshinaga Y."/>
            <person name="Zwiers L.-H."/>
            <person name="Turgeon B."/>
            <person name="Goodwin S."/>
            <person name="Spatafora J."/>
            <person name="Crous P."/>
            <person name="Grigoriev I."/>
        </authorList>
    </citation>
    <scope>NUCLEOTIDE SEQUENCE</scope>
    <source>
        <strain evidence="2">CBS 121410</strain>
    </source>
</reference>
<feature type="compositionally biased region" description="Polar residues" evidence="1">
    <location>
        <begin position="1"/>
        <end position="35"/>
    </location>
</feature>
<feature type="region of interest" description="Disordered" evidence="1">
    <location>
        <begin position="1"/>
        <end position="120"/>
    </location>
</feature>
<sequence>MASSAIPSEDLASSLTNLRISTSDTPTPTVISPNPRSKPPTHKKPAQQAIADSWDDEVSSSDDDDAEAATTETDTPTDASANPLKPTTSEGPIAPPPTPASPIAASPAMRAAPTGTGSIANTLYDSPYAIASEARGSGSGSASSGGPTKRPEKTTAVAARLIAGGLGVRAPKRTEEEREYDRAVREKERKRREREREEKEKERRREELAKKSVWDD</sequence>
<feature type="compositionally biased region" description="Basic and acidic residues" evidence="1">
    <location>
        <begin position="172"/>
        <end position="187"/>
    </location>
</feature>
<evidence type="ECO:0000256" key="1">
    <source>
        <dbReference type="SAM" id="MobiDB-lite"/>
    </source>
</evidence>
<feature type="region of interest" description="Disordered" evidence="1">
    <location>
        <begin position="132"/>
        <end position="216"/>
    </location>
</feature>
<organism evidence="2 3">
    <name type="scientific">Saccharata proteae CBS 121410</name>
    <dbReference type="NCBI Taxonomy" id="1314787"/>
    <lineage>
        <taxon>Eukaryota</taxon>
        <taxon>Fungi</taxon>
        <taxon>Dikarya</taxon>
        <taxon>Ascomycota</taxon>
        <taxon>Pezizomycotina</taxon>
        <taxon>Dothideomycetes</taxon>
        <taxon>Dothideomycetes incertae sedis</taxon>
        <taxon>Botryosphaeriales</taxon>
        <taxon>Saccharataceae</taxon>
        <taxon>Saccharata</taxon>
    </lineage>
</organism>
<name>A0A9P4LW15_9PEZI</name>
<proteinExistence type="predicted"/>
<gene>
    <name evidence="2" type="ORF">K490DRAFT_60351</name>
</gene>
<feature type="compositionally biased region" description="Low complexity" evidence="1">
    <location>
        <begin position="101"/>
        <end position="114"/>
    </location>
</feature>
<keyword evidence="3" id="KW-1185">Reference proteome</keyword>
<dbReference type="OrthoDB" id="5418203at2759"/>
<evidence type="ECO:0000313" key="3">
    <source>
        <dbReference type="Proteomes" id="UP000799776"/>
    </source>
</evidence>
<feature type="compositionally biased region" description="Low complexity" evidence="1">
    <location>
        <begin position="68"/>
        <end position="81"/>
    </location>
</feature>
<dbReference type="EMBL" id="ML978770">
    <property type="protein sequence ID" value="KAF2083578.1"/>
    <property type="molecule type" value="Genomic_DNA"/>
</dbReference>
<dbReference type="Proteomes" id="UP000799776">
    <property type="component" value="Unassembled WGS sequence"/>
</dbReference>
<evidence type="ECO:0000313" key="2">
    <source>
        <dbReference type="EMBL" id="KAF2083578.1"/>
    </source>
</evidence>